<proteinExistence type="predicted"/>
<dbReference type="RefSeq" id="WP_183938122.1">
    <property type="nucleotide sequence ID" value="NZ_JACHBI010000005.1"/>
</dbReference>
<feature type="compositionally biased region" description="Low complexity" evidence="1">
    <location>
        <begin position="74"/>
        <end position="91"/>
    </location>
</feature>
<accession>A0A7W8XSA2</accession>
<dbReference type="Proteomes" id="UP000549882">
    <property type="component" value="Unassembled WGS sequence"/>
</dbReference>
<feature type="region of interest" description="Disordered" evidence="1">
    <location>
        <begin position="1"/>
        <end position="104"/>
    </location>
</feature>
<dbReference type="AlphaFoldDB" id="A0A7W8XSA2"/>
<comment type="caution">
    <text evidence="2">The sequence shown here is derived from an EMBL/GenBank/DDBJ whole genome shotgun (WGS) entry which is preliminary data.</text>
</comment>
<evidence type="ECO:0000256" key="1">
    <source>
        <dbReference type="SAM" id="MobiDB-lite"/>
    </source>
</evidence>
<evidence type="ECO:0000313" key="3">
    <source>
        <dbReference type="Proteomes" id="UP000549882"/>
    </source>
</evidence>
<sequence>MPRGDKSAYTDKQKRKAEHIEESYESRGVPDEEAERRAWATVNKESGGGKKSGSGRGHSESHASSEKGGRIGGKASASRPASERSASAKKAAATRKRNEHRAHH</sequence>
<gene>
    <name evidence="2" type="ORF">GGD50_003061</name>
</gene>
<feature type="compositionally biased region" description="Basic and acidic residues" evidence="1">
    <location>
        <begin position="1"/>
        <end position="38"/>
    </location>
</feature>
<feature type="compositionally biased region" description="Basic residues" evidence="1">
    <location>
        <begin position="92"/>
        <end position="104"/>
    </location>
</feature>
<dbReference type="EMBL" id="JACHBI010000005">
    <property type="protein sequence ID" value="MBB5574434.1"/>
    <property type="molecule type" value="Genomic_DNA"/>
</dbReference>
<protein>
    <submittedName>
        <fullName evidence="2">Plasmid stabilization system protein ParE</fullName>
    </submittedName>
</protein>
<organism evidence="2 3">
    <name type="scientific">Rhizobium paranaense</name>
    <dbReference type="NCBI Taxonomy" id="1650438"/>
    <lineage>
        <taxon>Bacteria</taxon>
        <taxon>Pseudomonadati</taxon>
        <taxon>Pseudomonadota</taxon>
        <taxon>Alphaproteobacteria</taxon>
        <taxon>Hyphomicrobiales</taxon>
        <taxon>Rhizobiaceae</taxon>
        <taxon>Rhizobium/Agrobacterium group</taxon>
        <taxon>Rhizobium</taxon>
    </lineage>
</organism>
<keyword evidence="3" id="KW-1185">Reference proteome</keyword>
<evidence type="ECO:0000313" key="2">
    <source>
        <dbReference type="EMBL" id="MBB5574434.1"/>
    </source>
</evidence>
<reference evidence="2 3" key="1">
    <citation type="submission" date="2020-08" db="EMBL/GenBank/DDBJ databases">
        <title>Genomic Encyclopedia of Type Strains, Phase IV (KMG-V): Genome sequencing to study the core and pangenomes of soil and plant-associated prokaryotes.</title>
        <authorList>
            <person name="Whitman W."/>
        </authorList>
    </citation>
    <scope>NUCLEOTIDE SEQUENCE [LARGE SCALE GENOMIC DNA]</scope>
    <source>
        <strain evidence="2 3">SEMIA 4064</strain>
    </source>
</reference>
<name>A0A7W8XSA2_9HYPH</name>
<feature type="compositionally biased region" description="Basic and acidic residues" evidence="1">
    <location>
        <begin position="57"/>
        <end position="69"/>
    </location>
</feature>